<organism evidence="1">
    <name type="scientific">Arundo donax</name>
    <name type="common">Giant reed</name>
    <name type="synonym">Donax arundinaceus</name>
    <dbReference type="NCBI Taxonomy" id="35708"/>
    <lineage>
        <taxon>Eukaryota</taxon>
        <taxon>Viridiplantae</taxon>
        <taxon>Streptophyta</taxon>
        <taxon>Embryophyta</taxon>
        <taxon>Tracheophyta</taxon>
        <taxon>Spermatophyta</taxon>
        <taxon>Magnoliopsida</taxon>
        <taxon>Liliopsida</taxon>
        <taxon>Poales</taxon>
        <taxon>Poaceae</taxon>
        <taxon>PACMAD clade</taxon>
        <taxon>Arundinoideae</taxon>
        <taxon>Arundineae</taxon>
        <taxon>Arundo</taxon>
    </lineage>
</organism>
<reference evidence="1" key="1">
    <citation type="submission" date="2014-09" db="EMBL/GenBank/DDBJ databases">
        <authorList>
            <person name="Magalhaes I.L.F."/>
            <person name="Oliveira U."/>
            <person name="Santos F.R."/>
            <person name="Vidigal T.H.D.A."/>
            <person name="Brescovit A.D."/>
            <person name="Santos A.J."/>
        </authorList>
    </citation>
    <scope>NUCLEOTIDE SEQUENCE</scope>
    <source>
        <tissue evidence="1">Shoot tissue taken approximately 20 cm above the soil surface</tissue>
    </source>
</reference>
<dbReference type="EMBL" id="GBRH01202610">
    <property type="protein sequence ID" value="JAD95285.1"/>
    <property type="molecule type" value="Transcribed_RNA"/>
</dbReference>
<accession>A0A0A9UM93</accession>
<name>A0A0A9UM93_ARUDO</name>
<dbReference type="AlphaFoldDB" id="A0A0A9UM93"/>
<reference evidence="1" key="2">
    <citation type="journal article" date="2015" name="Data Brief">
        <title>Shoot transcriptome of the giant reed, Arundo donax.</title>
        <authorList>
            <person name="Barrero R.A."/>
            <person name="Guerrero F.D."/>
            <person name="Moolhuijzen P."/>
            <person name="Goolsby J.A."/>
            <person name="Tidwell J."/>
            <person name="Bellgard S.E."/>
            <person name="Bellgard M.I."/>
        </authorList>
    </citation>
    <scope>NUCLEOTIDE SEQUENCE</scope>
    <source>
        <tissue evidence="1">Shoot tissue taken approximately 20 cm above the soil surface</tissue>
    </source>
</reference>
<sequence>MSLGKILILNMLLSVIMVDLTYHRHIDDMLEIRNFTDGI</sequence>
<evidence type="ECO:0000313" key="1">
    <source>
        <dbReference type="EMBL" id="JAD95285.1"/>
    </source>
</evidence>
<proteinExistence type="predicted"/>
<protein>
    <submittedName>
        <fullName evidence="1">Uncharacterized protein</fullName>
    </submittedName>
</protein>